<keyword evidence="2 7" id="KW-0378">Hydrolase</keyword>
<dbReference type="SMART" id="SM01217">
    <property type="entry name" value="Fn3_like"/>
    <property type="match status" value="1"/>
</dbReference>
<evidence type="ECO:0000313" key="8">
    <source>
        <dbReference type="Proteomes" id="UP001273799"/>
    </source>
</evidence>
<dbReference type="Gene3D" id="3.40.50.1700">
    <property type="entry name" value="Glycoside hydrolase family 3 C-terminal domain"/>
    <property type="match status" value="1"/>
</dbReference>
<dbReference type="InterPro" id="IPR013783">
    <property type="entry name" value="Ig-like_fold"/>
</dbReference>
<evidence type="ECO:0000256" key="5">
    <source>
        <dbReference type="SAM" id="MobiDB-lite"/>
    </source>
</evidence>
<dbReference type="InterPro" id="IPR017853">
    <property type="entry name" value="GH"/>
</dbReference>
<feature type="compositionally biased region" description="Low complexity" evidence="5">
    <location>
        <begin position="406"/>
        <end position="416"/>
    </location>
</feature>
<dbReference type="Proteomes" id="UP001273799">
    <property type="component" value="Unassembled WGS sequence"/>
</dbReference>
<sequence length="990" mass="103651">MSTFRGSGPSPMHPHVDDAVLAEFVAGLSLETQVRLTGGQTFWTTARIPVPRVAQFPVAEGSVAEVPVGEGPAADVPVTEVPGAEVPISEVSEAELPGVVMSDGPHGLRKQDPRSGDNLGLSGSVPATCFPPLVALAQTWAPETARAVGEAIGQEALAQEVDVVLGPGVNLKRDPRGGRNFEYFSEDPILTGHLAAAWITGLQSTGVGACLKHFVANDAETERGAMSSEVSTRALREVYFRPFVRAIRTARPAAIMCSYNRLNGERVAESRSLLTDLLRTEWGFTGAVISDWGAITNRPAALAAGADLAMPGPRMYDDAAIIQAVRTGQLSAQSLRESAARVIRLGLGRPDQERLGLGRLDQERLGQGQLDQERPGPGRPSNTPATAKLAAGCGGESAPPQPATVSASAAKPALPAKPKSRAALYRKHHELAREVAAQAIVLLRNENAALPLDPTQSLAVIGEFARQPRYQGGGSSHVNATQVDIPLTEIRRRWAGPVTFAPGYVIPQAADTSLPAGAEESSLAVGQESACAVAREAALAVGQESACAVAREAALAVGQESACAVVRDAALAVERESALAVAQAASAAVVFLGLPENAESEGFDRTHIELPAAQLELARAVAQVQPRTVAVVMHGTVVRLAPIAQVVPAILDAGLPGQGGGAALAGILCGDINPSGKLAETVPARLEDTPGYLDFPGAFGHHQYAEGVFTGHRWYDARRIPVTYPFGHGLSYTHFDYSDLQVRFLPGEPLSAGGGSENAAAGTAQQARTQAGELRRNLPGEPESGGVAEKRESARVGGFSAGMAVEVSVEVRNTGARAGREVVQFYVQPPRRVAPRPVRELKGFAAVTLQPGEAARVSARIPWEELAYWDPQAKAWFVEPGEHIVYAAASSQDLRCELGVDFGGRNAPLRITRETPISQLLADPVAAGPMRRAMIDAGLAPAAPAEFSASENVQVLASSTIGMLRALGTSPEILAELFASLAAAGLEVCE</sequence>
<dbReference type="FunFam" id="2.60.40.10:FF:000495">
    <property type="entry name" value="Periplasmic beta-glucosidase"/>
    <property type="match status" value="1"/>
</dbReference>
<feature type="region of interest" description="Disordered" evidence="5">
    <location>
        <begin position="749"/>
        <end position="793"/>
    </location>
</feature>
<dbReference type="SUPFAM" id="SSF52279">
    <property type="entry name" value="Beta-D-glucan exohydrolase, C-terminal domain"/>
    <property type="match status" value="1"/>
</dbReference>
<dbReference type="InterPro" id="IPR036962">
    <property type="entry name" value="Glyco_hydro_3_N_sf"/>
</dbReference>
<accession>A0AAW9HGV6</accession>
<evidence type="ECO:0000259" key="6">
    <source>
        <dbReference type="SMART" id="SM01217"/>
    </source>
</evidence>
<comment type="similarity">
    <text evidence="1">Belongs to the glycosyl hydrolase 3 family.</text>
</comment>
<comment type="caution">
    <text evidence="7">The sequence shown here is derived from an EMBL/GenBank/DDBJ whole genome shotgun (WGS) entry which is preliminary data.</text>
</comment>
<dbReference type="GO" id="GO:0008422">
    <property type="term" value="F:beta-glucosidase activity"/>
    <property type="evidence" value="ECO:0007669"/>
    <property type="project" value="UniProtKB-ARBA"/>
</dbReference>
<evidence type="ECO:0000256" key="2">
    <source>
        <dbReference type="ARBA" id="ARBA00022801"/>
    </source>
</evidence>
<evidence type="ECO:0000256" key="4">
    <source>
        <dbReference type="ARBA" id="ARBA00074219"/>
    </source>
</evidence>
<dbReference type="InterPro" id="IPR001764">
    <property type="entry name" value="Glyco_hydro_3_N"/>
</dbReference>
<dbReference type="Gene3D" id="2.60.40.10">
    <property type="entry name" value="Immunoglobulins"/>
    <property type="match status" value="1"/>
</dbReference>
<dbReference type="InterPro" id="IPR050288">
    <property type="entry name" value="Cellulose_deg_GH3"/>
</dbReference>
<dbReference type="EMBL" id="JAWNFU010000001">
    <property type="protein sequence ID" value="MDY5152851.1"/>
    <property type="molecule type" value="Genomic_DNA"/>
</dbReference>
<feature type="domain" description="Fibronectin type III-like" evidence="6">
    <location>
        <begin position="821"/>
        <end position="891"/>
    </location>
</feature>
<dbReference type="SUPFAM" id="SSF51445">
    <property type="entry name" value="(Trans)glycosidases"/>
    <property type="match status" value="1"/>
</dbReference>
<evidence type="ECO:0000256" key="3">
    <source>
        <dbReference type="ARBA" id="ARBA00058905"/>
    </source>
</evidence>
<dbReference type="Pfam" id="PF14310">
    <property type="entry name" value="Fn3-like"/>
    <property type="match status" value="1"/>
</dbReference>
<dbReference type="Pfam" id="PF00933">
    <property type="entry name" value="Glyco_hydro_3"/>
    <property type="match status" value="1"/>
</dbReference>
<feature type="compositionally biased region" description="Low complexity" evidence="5">
    <location>
        <begin position="757"/>
        <end position="772"/>
    </location>
</feature>
<dbReference type="InterPro" id="IPR036881">
    <property type="entry name" value="Glyco_hydro_3_C_sf"/>
</dbReference>
<dbReference type="PANTHER" id="PTHR42715:SF10">
    <property type="entry name" value="BETA-GLUCOSIDASE"/>
    <property type="match status" value="1"/>
</dbReference>
<dbReference type="InterPro" id="IPR026891">
    <property type="entry name" value="Fn3-like"/>
</dbReference>
<evidence type="ECO:0000313" key="7">
    <source>
        <dbReference type="EMBL" id="MDY5152851.1"/>
    </source>
</evidence>
<feature type="compositionally biased region" description="Basic and acidic residues" evidence="5">
    <location>
        <begin position="354"/>
        <end position="364"/>
    </location>
</feature>
<reference evidence="7" key="1">
    <citation type="submission" date="2023-10" db="EMBL/GenBank/DDBJ databases">
        <title>Whole Genome based description of the genera Actinobaculum and Actinotignum reveals a complex phylogenetic relationship within the species included in the genus Actinotignum.</title>
        <authorList>
            <person name="Jensen C.S."/>
            <person name="Dargis R."/>
            <person name="Kemp M."/>
            <person name="Christensen J.J."/>
        </authorList>
    </citation>
    <scope>NUCLEOTIDE SEQUENCE</scope>
    <source>
        <strain evidence="7">Actinobaculum_suis_CCUG19206T</strain>
    </source>
</reference>
<organism evidence="7 8">
    <name type="scientific">Actinobaculum suis</name>
    <dbReference type="NCBI Taxonomy" id="1657"/>
    <lineage>
        <taxon>Bacteria</taxon>
        <taxon>Bacillati</taxon>
        <taxon>Actinomycetota</taxon>
        <taxon>Actinomycetes</taxon>
        <taxon>Actinomycetales</taxon>
        <taxon>Actinomycetaceae</taxon>
        <taxon>Actinobaculum</taxon>
    </lineage>
</organism>
<dbReference type="RefSeq" id="WP_320753496.1">
    <property type="nucleotide sequence ID" value="NZ_JAWNFU010000001.1"/>
</dbReference>
<dbReference type="Gene3D" id="3.20.20.300">
    <property type="entry name" value="Glycoside hydrolase, family 3, N-terminal domain"/>
    <property type="match status" value="1"/>
</dbReference>
<comment type="function">
    <text evidence="3">Catalyzes the hydrolysis of a non-reducing terminal alpha-L-arabinopyranosidic linkage in ginsenoside Rb2 (alpha-L-arabinopyranosyl-(1-&gt;6)-alpha-D-glucopyranosyl) to release alpha-D-glucopyranosyl (Rd). It is not able to hydrolyze alpha-L-arabinofuranosyl-(1-&gt;6)-alpha-D-glucopyranosyl (Rc).</text>
</comment>
<dbReference type="PANTHER" id="PTHR42715">
    <property type="entry name" value="BETA-GLUCOSIDASE"/>
    <property type="match status" value="1"/>
</dbReference>
<dbReference type="GO" id="GO:0005975">
    <property type="term" value="P:carbohydrate metabolic process"/>
    <property type="evidence" value="ECO:0007669"/>
    <property type="project" value="InterPro"/>
</dbReference>
<dbReference type="Pfam" id="PF01915">
    <property type="entry name" value="Glyco_hydro_3_C"/>
    <property type="match status" value="1"/>
</dbReference>
<name>A0AAW9HGV6_9ACTO</name>
<protein>
    <recommendedName>
        <fullName evidence="4">Exo-alpha-(1-&gt;6)-L-arabinopyranosidase</fullName>
    </recommendedName>
</protein>
<gene>
    <name evidence="7" type="ORF">R6G71_02125</name>
</gene>
<dbReference type="InterPro" id="IPR002772">
    <property type="entry name" value="Glyco_hydro_3_C"/>
</dbReference>
<dbReference type="PRINTS" id="PR00133">
    <property type="entry name" value="GLHYDRLASE3"/>
</dbReference>
<evidence type="ECO:0000256" key="1">
    <source>
        <dbReference type="ARBA" id="ARBA00005336"/>
    </source>
</evidence>
<feature type="region of interest" description="Disordered" evidence="5">
    <location>
        <begin position="354"/>
        <end position="416"/>
    </location>
</feature>
<proteinExistence type="inferred from homology"/>
<dbReference type="AlphaFoldDB" id="A0AAW9HGV6"/>